<name>A0A9Q8LD50_PASFU</name>
<evidence type="ECO:0000313" key="2">
    <source>
        <dbReference type="Proteomes" id="UP000756132"/>
    </source>
</evidence>
<protein>
    <submittedName>
        <fullName evidence="1">Uncharacterized protein</fullName>
    </submittedName>
</protein>
<proteinExistence type="predicted"/>
<dbReference type="AlphaFoldDB" id="A0A9Q8LD50"/>
<dbReference type="Proteomes" id="UP000756132">
    <property type="component" value="Chromosome 3"/>
</dbReference>
<sequence length="110" mass="12269">MDNEESSTDGDIKLMPALAKGTVDPETSISYAYRPLNNREVRLPKLVPVETPPPAPIEINEAGGRPYVPNARQRVAAYARHLGSKKLFHRLQLIHVNLDHAPPYDPISYT</sequence>
<evidence type="ECO:0000313" key="1">
    <source>
        <dbReference type="EMBL" id="UJO15039.1"/>
    </source>
</evidence>
<dbReference type="EMBL" id="CP090165">
    <property type="protein sequence ID" value="UJO15039.1"/>
    <property type="molecule type" value="Genomic_DNA"/>
</dbReference>
<accession>A0A9Q8LD50</accession>
<keyword evidence="2" id="KW-1185">Reference proteome</keyword>
<gene>
    <name evidence="1" type="ORF">CLAFUR5_08306</name>
</gene>
<reference evidence="1" key="1">
    <citation type="submission" date="2021-12" db="EMBL/GenBank/DDBJ databases">
        <authorList>
            <person name="Zaccaron A."/>
            <person name="Stergiopoulos I."/>
        </authorList>
    </citation>
    <scope>NUCLEOTIDE SEQUENCE</scope>
    <source>
        <strain evidence="1">Race5_Kim</strain>
    </source>
</reference>
<dbReference type="RefSeq" id="XP_047759405.1">
    <property type="nucleotide sequence ID" value="XM_047907454.1"/>
</dbReference>
<reference evidence="1" key="2">
    <citation type="journal article" date="2022" name="Microb. Genom.">
        <title>A chromosome-scale genome assembly of the tomato pathogen Cladosporium fulvum reveals a compartmentalized genome architecture and the presence of a dispensable chromosome.</title>
        <authorList>
            <person name="Zaccaron A.Z."/>
            <person name="Chen L.H."/>
            <person name="Samaras A."/>
            <person name="Stergiopoulos I."/>
        </authorList>
    </citation>
    <scope>NUCLEOTIDE SEQUENCE</scope>
    <source>
        <strain evidence="1">Race5_Kim</strain>
    </source>
</reference>
<dbReference type="KEGG" id="ffu:CLAFUR5_08306"/>
<organism evidence="1 2">
    <name type="scientific">Passalora fulva</name>
    <name type="common">Tomato leaf mold</name>
    <name type="synonym">Cladosporium fulvum</name>
    <dbReference type="NCBI Taxonomy" id="5499"/>
    <lineage>
        <taxon>Eukaryota</taxon>
        <taxon>Fungi</taxon>
        <taxon>Dikarya</taxon>
        <taxon>Ascomycota</taxon>
        <taxon>Pezizomycotina</taxon>
        <taxon>Dothideomycetes</taxon>
        <taxon>Dothideomycetidae</taxon>
        <taxon>Mycosphaerellales</taxon>
        <taxon>Mycosphaerellaceae</taxon>
        <taxon>Fulvia</taxon>
    </lineage>
</organism>
<dbReference type="GeneID" id="71988184"/>